<gene>
    <name evidence="1" type="primary">cbp3_1</name>
    <name evidence="1" type="ORF">LTR37_015027</name>
</gene>
<evidence type="ECO:0000313" key="1">
    <source>
        <dbReference type="EMBL" id="KAK3702195.1"/>
    </source>
</evidence>
<keyword evidence="1" id="KW-0012">Acyltransferase</keyword>
<name>A0ACC3MS43_9PEZI</name>
<keyword evidence="1" id="KW-0121">Carboxypeptidase</keyword>
<keyword evidence="1" id="KW-0378">Hydrolase</keyword>
<keyword evidence="1" id="KW-0808">Transferase</keyword>
<accession>A0ACC3MS43</accession>
<protein>
    <submittedName>
        <fullName evidence="1">Serine carboxypeptidase 3</fullName>
        <ecNumber evidence="1">2.3.1.179</ecNumber>
    </submittedName>
</protein>
<organism evidence="1 2">
    <name type="scientific">Vermiconidia calcicola</name>
    <dbReference type="NCBI Taxonomy" id="1690605"/>
    <lineage>
        <taxon>Eukaryota</taxon>
        <taxon>Fungi</taxon>
        <taxon>Dikarya</taxon>
        <taxon>Ascomycota</taxon>
        <taxon>Pezizomycotina</taxon>
        <taxon>Dothideomycetes</taxon>
        <taxon>Dothideomycetidae</taxon>
        <taxon>Mycosphaerellales</taxon>
        <taxon>Extremaceae</taxon>
        <taxon>Vermiconidia</taxon>
    </lineage>
</organism>
<dbReference type="Proteomes" id="UP001281147">
    <property type="component" value="Unassembled WGS sequence"/>
</dbReference>
<dbReference type="EC" id="2.3.1.179" evidence="1"/>
<proteinExistence type="predicted"/>
<keyword evidence="1" id="KW-0645">Protease</keyword>
<comment type="caution">
    <text evidence="1">The sequence shown here is derived from an EMBL/GenBank/DDBJ whole genome shotgun (WGS) entry which is preliminary data.</text>
</comment>
<reference evidence="1" key="1">
    <citation type="submission" date="2023-07" db="EMBL/GenBank/DDBJ databases">
        <title>Black Yeasts Isolated from many extreme environments.</title>
        <authorList>
            <person name="Coleine C."/>
            <person name="Stajich J.E."/>
            <person name="Selbmann L."/>
        </authorList>
    </citation>
    <scope>NUCLEOTIDE SEQUENCE</scope>
    <source>
        <strain evidence="1">CCFEE 5714</strain>
    </source>
</reference>
<evidence type="ECO:0000313" key="2">
    <source>
        <dbReference type="Proteomes" id="UP001281147"/>
    </source>
</evidence>
<sequence>MAATTICTSCLRALRQQARKELQSTSRQQYRHQSIPSIARLPLFNTRAFATSSIQAVQPPRSTAKDDPDPEPLIKLPSEYQRKTTTSSSTTSTDPLKSFAASVRQFETLRSTTEPYVAYGSTEDLFRLCSQQCSYTIPNALKTPPEPAPKNAALEDVGEGEGWWYAPKGPSGGGLGLDVTFNTWAQVMFLHMYMLTVRLRMFPAKHARVWHQQLLDHFFYAAEDRMATWHGMAARGVRNRYLKDLLLQYRGVLFSYDEGLIKGDAVLAAAVWRNVFKADEGADLGDVGLVVAYLRRELQSLGKLEDAKVADAKVQFGDPGTLKKLLETKSPWMGRKFTPEELKGSEEGKGSS</sequence>
<dbReference type="EMBL" id="JAUTXU010000164">
    <property type="protein sequence ID" value="KAK3702195.1"/>
    <property type="molecule type" value="Genomic_DNA"/>
</dbReference>
<keyword evidence="2" id="KW-1185">Reference proteome</keyword>